<evidence type="ECO:0000313" key="3">
    <source>
        <dbReference type="Proteomes" id="UP000501076"/>
    </source>
</evidence>
<dbReference type="EMBL" id="CP045273">
    <property type="protein sequence ID" value="QJX80637.1"/>
    <property type="molecule type" value="Genomic_DNA"/>
</dbReference>
<dbReference type="AlphaFoldDB" id="A0A6M6E7V5"/>
<keyword evidence="2" id="KW-0614">Plasmid</keyword>
<reference evidence="2 3" key="1">
    <citation type="submission" date="2019-10" db="EMBL/GenBank/DDBJ databases">
        <title>Complete genome sequences for adaption low water activity.</title>
        <authorList>
            <person name="Zhao L."/>
            <person name="Zhong J."/>
        </authorList>
    </citation>
    <scope>NUCLEOTIDE SEQUENCE [LARGE SCALE GENOMIC DNA]</scope>
    <source>
        <strain evidence="2 3">FDU301</strain>
        <plasmid evidence="3">pfdu301a</plasmid>
    </source>
</reference>
<gene>
    <name evidence="2" type="ORF">FDZ14_31600</name>
</gene>
<organism evidence="2 3">
    <name type="scientific">Priestia megaterium</name>
    <name type="common">Bacillus megaterium</name>
    <dbReference type="NCBI Taxonomy" id="1404"/>
    <lineage>
        <taxon>Bacteria</taxon>
        <taxon>Bacillati</taxon>
        <taxon>Bacillota</taxon>
        <taxon>Bacilli</taxon>
        <taxon>Bacillales</taxon>
        <taxon>Bacillaceae</taxon>
        <taxon>Priestia</taxon>
    </lineage>
</organism>
<feature type="transmembrane region" description="Helical" evidence="1">
    <location>
        <begin position="12"/>
        <end position="34"/>
    </location>
</feature>
<keyword evidence="1" id="KW-0472">Membrane</keyword>
<accession>A0A6M6E7V5</accession>
<proteinExistence type="predicted"/>
<geneLocation type="plasmid" evidence="3">
    <name>pfdu301a</name>
</geneLocation>
<keyword evidence="1" id="KW-0812">Transmembrane</keyword>
<evidence type="ECO:0000313" key="2">
    <source>
        <dbReference type="EMBL" id="QJX80637.1"/>
    </source>
</evidence>
<name>A0A6M6E7V5_PRIMG</name>
<keyword evidence="1" id="KW-1133">Transmembrane helix</keyword>
<dbReference type="RefSeq" id="WP_171778632.1">
    <property type="nucleotide sequence ID" value="NZ_CP045273.1"/>
</dbReference>
<evidence type="ECO:0000256" key="1">
    <source>
        <dbReference type="SAM" id="Phobius"/>
    </source>
</evidence>
<dbReference type="Proteomes" id="UP000501076">
    <property type="component" value="Plasmid pFDU301A"/>
</dbReference>
<protein>
    <submittedName>
        <fullName evidence="2">Uncharacterized protein</fullName>
    </submittedName>
</protein>
<sequence length="259" mass="28843">MKKFRKEGSIILFALFYFLFIALIVAIFISLTMMSETYQRVQTAAESGARTRALSVNIPLKEQYGIIETFRPDVSEGYKPNYKEPEYSFSPTPGYDQAILSPTSTEYKKALSDATDAAKQMVMTSLQDSLGTNEAGDKIVDLKKENICVQVLPLPAGDSITKKGKLNFTCTATVNGKPVTITANNVEVYGYNHSLNTSGKLRVYNVAFVGVAYEDRHMFFNLLQRLINGEDESKWNDPPVRGTYAIGYPQIDSCTTDEC</sequence>